<protein>
    <submittedName>
        <fullName evidence="1">Uncharacterized protein</fullName>
    </submittedName>
</protein>
<sequence>MGEQLSEVHIIGEVIEERDINSYQEGQIMDVQQEVLCAWDNKAIGISQRVLECGDSFGELCDRGIAYCACEGYAPVIVINGKDISLSPVVGSSHVGLANVDTPGVALVKGSELTVITYVAVGDNIGEIFYLLVKVCQENMCLLHLQIVRRREGCTKLDASIGVGDFVHDSLPFLRMPRWKDAGESFEATRIANHAGMYQ</sequence>
<gene>
    <name evidence="1" type="ORF">AXF42_Ash016924</name>
</gene>
<evidence type="ECO:0000313" key="2">
    <source>
        <dbReference type="Proteomes" id="UP000236161"/>
    </source>
</evidence>
<evidence type="ECO:0000313" key="1">
    <source>
        <dbReference type="EMBL" id="PKA45898.1"/>
    </source>
</evidence>
<name>A0A2H9ZRJ3_9ASPA</name>
<keyword evidence="2" id="KW-1185">Reference proteome</keyword>
<reference evidence="1 2" key="1">
    <citation type="journal article" date="2017" name="Nature">
        <title>The Apostasia genome and the evolution of orchids.</title>
        <authorList>
            <person name="Zhang G.Q."/>
            <person name="Liu K.W."/>
            <person name="Li Z."/>
            <person name="Lohaus R."/>
            <person name="Hsiao Y.Y."/>
            <person name="Niu S.C."/>
            <person name="Wang J.Y."/>
            <person name="Lin Y.C."/>
            <person name="Xu Q."/>
            <person name="Chen L.J."/>
            <person name="Yoshida K."/>
            <person name="Fujiwara S."/>
            <person name="Wang Z.W."/>
            <person name="Zhang Y.Q."/>
            <person name="Mitsuda N."/>
            <person name="Wang M."/>
            <person name="Liu G.H."/>
            <person name="Pecoraro L."/>
            <person name="Huang H.X."/>
            <person name="Xiao X.J."/>
            <person name="Lin M."/>
            <person name="Wu X.Y."/>
            <person name="Wu W.L."/>
            <person name="Chen Y.Y."/>
            <person name="Chang S.B."/>
            <person name="Sakamoto S."/>
            <person name="Ohme-Takagi M."/>
            <person name="Yagi M."/>
            <person name="Zeng S.J."/>
            <person name="Shen C.Y."/>
            <person name="Yeh C.M."/>
            <person name="Luo Y.B."/>
            <person name="Tsai W.C."/>
            <person name="Van de Peer Y."/>
            <person name="Liu Z.J."/>
        </authorList>
    </citation>
    <scope>NUCLEOTIDE SEQUENCE [LARGE SCALE GENOMIC DNA]</scope>
    <source>
        <strain evidence="2">cv. Shenzhen</strain>
        <tissue evidence="1">Stem</tissue>
    </source>
</reference>
<dbReference type="EMBL" id="KZ454678">
    <property type="protein sequence ID" value="PKA45898.1"/>
    <property type="molecule type" value="Genomic_DNA"/>
</dbReference>
<proteinExistence type="predicted"/>
<dbReference type="AlphaFoldDB" id="A0A2H9ZRJ3"/>
<organism evidence="1 2">
    <name type="scientific">Apostasia shenzhenica</name>
    <dbReference type="NCBI Taxonomy" id="1088818"/>
    <lineage>
        <taxon>Eukaryota</taxon>
        <taxon>Viridiplantae</taxon>
        <taxon>Streptophyta</taxon>
        <taxon>Embryophyta</taxon>
        <taxon>Tracheophyta</taxon>
        <taxon>Spermatophyta</taxon>
        <taxon>Magnoliopsida</taxon>
        <taxon>Liliopsida</taxon>
        <taxon>Asparagales</taxon>
        <taxon>Orchidaceae</taxon>
        <taxon>Apostasioideae</taxon>
        <taxon>Apostasia</taxon>
    </lineage>
</organism>
<dbReference type="Proteomes" id="UP000236161">
    <property type="component" value="Unassembled WGS sequence"/>
</dbReference>
<accession>A0A2H9ZRJ3</accession>